<dbReference type="SUPFAM" id="SSF53098">
    <property type="entry name" value="Ribonuclease H-like"/>
    <property type="match status" value="1"/>
</dbReference>
<evidence type="ECO:0000313" key="6">
    <source>
        <dbReference type="EMBL" id="MBC6112693.1"/>
    </source>
</evidence>
<proteinExistence type="inferred from homology"/>
<dbReference type="PANTHER" id="PTHR33258:SF1">
    <property type="entry name" value="TRANSPOSASE INSL FOR INSERTION SEQUENCE ELEMENT IS186A-RELATED"/>
    <property type="match status" value="1"/>
</dbReference>
<keyword evidence="7" id="KW-1185">Reference proteome</keyword>
<protein>
    <submittedName>
        <fullName evidence="6">IS4 family transposase</fullName>
    </submittedName>
</protein>
<reference evidence="6 7" key="1">
    <citation type="submission" date="2020-08" db="EMBL/GenBank/DDBJ databases">
        <authorList>
            <person name="Sun Q."/>
            <person name="Inoue M."/>
        </authorList>
    </citation>
    <scope>NUCLEOTIDE SEQUENCE [LARGE SCALE GENOMIC DNA]</scope>
    <source>
        <strain evidence="6 7">CCM 8938</strain>
    </source>
</reference>
<dbReference type="NCBIfam" id="NF033592">
    <property type="entry name" value="transpos_IS4_1"/>
    <property type="match status" value="1"/>
</dbReference>
<dbReference type="Pfam" id="PF01609">
    <property type="entry name" value="DDE_Tnp_1"/>
    <property type="match status" value="1"/>
</dbReference>
<comment type="similarity">
    <text evidence="1">Belongs to the transposase 11 family.</text>
</comment>
<dbReference type="Proteomes" id="UP000652755">
    <property type="component" value="Unassembled WGS sequence"/>
</dbReference>
<evidence type="ECO:0000256" key="2">
    <source>
        <dbReference type="ARBA" id="ARBA00022578"/>
    </source>
</evidence>
<gene>
    <name evidence="6" type="ORF">H7U22_19900</name>
</gene>
<sequence>MKWLLKKTFDFIQDPNSFSQYLKEPIFFTRKRCLSFPVVASTILNLFKESVEYNISTILPDLSSKVVTGAAFSKARYKISLSFFKDLNKIVSDYHKQHPSQLWRGYQLIAGDGSTVGLPPSSQMKDFFGIYSEKGGSIKSCMAQIFMFYDVFSGAILSKRISKMEHTEKTLFNSCLGELPSSKSIVILDRGFGYFHIFKKLCILNQDFCIRISSAQSCFAKRIIQEISNDLITEWDPSLKEIGSCIKYGLDTKKIMARVTKIELRTGEIEVLVSSLSDIKDVCQVNIKALYGLRWPVEEGFKKLKPKMKLEQFGSRKPDGIFQEFEAHIFMINLIALFGIQAQQEIDKDKKTRLKYKYNWQNAFRFVRKVIIQILNTVNPEDIIQPLIKLIASSKIPIKPDRSFARITFKKRKNRLQQTYK</sequence>
<feature type="domain" description="Transposase IS4-like" evidence="5">
    <location>
        <begin position="104"/>
        <end position="334"/>
    </location>
</feature>
<evidence type="ECO:0000256" key="3">
    <source>
        <dbReference type="ARBA" id="ARBA00023125"/>
    </source>
</evidence>
<dbReference type="InterPro" id="IPR012337">
    <property type="entry name" value="RNaseH-like_sf"/>
</dbReference>
<dbReference type="PANTHER" id="PTHR33258">
    <property type="entry name" value="TRANSPOSASE INSL FOR INSERTION SEQUENCE ELEMENT IS186A-RELATED"/>
    <property type="match status" value="1"/>
</dbReference>
<evidence type="ECO:0000256" key="1">
    <source>
        <dbReference type="ARBA" id="ARBA00010075"/>
    </source>
</evidence>
<evidence type="ECO:0000313" key="7">
    <source>
        <dbReference type="Proteomes" id="UP000652755"/>
    </source>
</evidence>
<dbReference type="InterPro" id="IPR047952">
    <property type="entry name" value="Transpos_IS4"/>
</dbReference>
<comment type="caution">
    <text evidence="6">The sequence shown here is derived from an EMBL/GenBank/DDBJ whole genome shotgun (WGS) entry which is preliminary data.</text>
</comment>
<keyword evidence="2" id="KW-0815">Transposition</keyword>
<accession>A0ABR7KXF5</accession>
<keyword evidence="3" id="KW-0238">DNA-binding</keyword>
<organism evidence="6 7">
    <name type="scientific">Pedobacter fastidiosus</name>
    <dbReference type="NCBI Taxonomy" id="2765361"/>
    <lineage>
        <taxon>Bacteria</taxon>
        <taxon>Pseudomonadati</taxon>
        <taxon>Bacteroidota</taxon>
        <taxon>Sphingobacteriia</taxon>
        <taxon>Sphingobacteriales</taxon>
        <taxon>Sphingobacteriaceae</taxon>
        <taxon>Pedobacter</taxon>
    </lineage>
</organism>
<name>A0ABR7KXF5_9SPHI</name>
<evidence type="ECO:0000259" key="5">
    <source>
        <dbReference type="Pfam" id="PF01609"/>
    </source>
</evidence>
<evidence type="ECO:0000256" key="4">
    <source>
        <dbReference type="ARBA" id="ARBA00023172"/>
    </source>
</evidence>
<dbReference type="EMBL" id="JACRYL010000025">
    <property type="protein sequence ID" value="MBC6112693.1"/>
    <property type="molecule type" value="Genomic_DNA"/>
</dbReference>
<dbReference type="RefSeq" id="WP_187073153.1">
    <property type="nucleotide sequence ID" value="NZ_JACRYL010000025.1"/>
</dbReference>
<dbReference type="InterPro" id="IPR002559">
    <property type="entry name" value="Transposase_11"/>
</dbReference>
<keyword evidence="4" id="KW-0233">DNA recombination</keyword>